<dbReference type="GO" id="GO:0071949">
    <property type="term" value="F:FAD binding"/>
    <property type="evidence" value="ECO:0007669"/>
    <property type="project" value="InterPro"/>
</dbReference>
<evidence type="ECO:0000313" key="7">
    <source>
        <dbReference type="Proteomes" id="UP000030651"/>
    </source>
</evidence>
<dbReference type="InParanoid" id="W3XKF7"/>
<dbReference type="GeneID" id="19268985"/>
<dbReference type="InterPro" id="IPR016166">
    <property type="entry name" value="FAD-bd_PCMH"/>
</dbReference>
<evidence type="ECO:0000313" key="6">
    <source>
        <dbReference type="EMBL" id="ETS85947.1"/>
    </source>
</evidence>
<proteinExistence type="inferred from homology"/>
<dbReference type="PROSITE" id="PS51387">
    <property type="entry name" value="FAD_PCMH"/>
    <property type="match status" value="1"/>
</dbReference>
<keyword evidence="7" id="KW-1185">Reference proteome</keyword>
<evidence type="ECO:0000259" key="5">
    <source>
        <dbReference type="PROSITE" id="PS51387"/>
    </source>
</evidence>
<name>W3XKF7_PESFW</name>
<dbReference type="KEGG" id="pfy:PFICI_03972"/>
<dbReference type="PANTHER" id="PTHR42973:SF22">
    <property type="entry name" value="FAD-BINDING PCMH-TYPE DOMAIN-CONTAINING PROTEIN-RELATED"/>
    <property type="match status" value="1"/>
</dbReference>
<dbReference type="PANTHER" id="PTHR42973">
    <property type="entry name" value="BINDING OXIDOREDUCTASE, PUTATIVE (AFU_ORTHOLOGUE AFUA_1G17690)-RELATED"/>
    <property type="match status" value="1"/>
</dbReference>
<dbReference type="RefSeq" id="XP_007830744.1">
    <property type="nucleotide sequence ID" value="XM_007832553.1"/>
</dbReference>
<dbReference type="HOGENOM" id="CLU_018354_1_2_1"/>
<dbReference type="AlphaFoldDB" id="W3XKF7"/>
<dbReference type="Pfam" id="PF01565">
    <property type="entry name" value="FAD_binding_4"/>
    <property type="match status" value="1"/>
</dbReference>
<dbReference type="SUPFAM" id="SSF56176">
    <property type="entry name" value="FAD-binding/transporter-associated domain-like"/>
    <property type="match status" value="1"/>
</dbReference>
<dbReference type="InterPro" id="IPR050416">
    <property type="entry name" value="FAD-linked_Oxidoreductase"/>
</dbReference>
<evidence type="ECO:0000256" key="2">
    <source>
        <dbReference type="ARBA" id="ARBA00022630"/>
    </source>
</evidence>
<keyword evidence="2" id="KW-0285">Flavoprotein</keyword>
<dbReference type="InterPro" id="IPR006094">
    <property type="entry name" value="Oxid_FAD_bind_N"/>
</dbReference>
<keyword evidence="4" id="KW-0560">Oxidoreductase</keyword>
<evidence type="ECO:0000256" key="3">
    <source>
        <dbReference type="ARBA" id="ARBA00022827"/>
    </source>
</evidence>
<accession>W3XKF7</accession>
<dbReference type="InterPro" id="IPR036318">
    <property type="entry name" value="FAD-bd_PCMH-like_sf"/>
</dbReference>
<dbReference type="Gene3D" id="3.30.465.10">
    <property type="match status" value="1"/>
</dbReference>
<gene>
    <name evidence="6" type="ORF">PFICI_03972</name>
</gene>
<dbReference type="Proteomes" id="UP000030651">
    <property type="component" value="Unassembled WGS sequence"/>
</dbReference>
<dbReference type="STRING" id="1229662.W3XKF7"/>
<dbReference type="eggNOG" id="KOG1231">
    <property type="taxonomic scope" value="Eukaryota"/>
</dbReference>
<protein>
    <recommendedName>
        <fullName evidence="5">FAD-binding PCMH-type domain-containing protein</fullName>
    </recommendedName>
</protein>
<reference evidence="7" key="1">
    <citation type="journal article" date="2015" name="BMC Genomics">
        <title>Genomic and transcriptomic analysis of the endophytic fungus Pestalotiopsis fici reveals its lifestyle and high potential for synthesis of natural products.</title>
        <authorList>
            <person name="Wang X."/>
            <person name="Zhang X."/>
            <person name="Liu L."/>
            <person name="Xiang M."/>
            <person name="Wang W."/>
            <person name="Sun X."/>
            <person name="Che Y."/>
            <person name="Guo L."/>
            <person name="Liu G."/>
            <person name="Guo L."/>
            <person name="Wang C."/>
            <person name="Yin W.B."/>
            <person name="Stadler M."/>
            <person name="Zhang X."/>
            <person name="Liu X."/>
        </authorList>
    </citation>
    <scope>NUCLEOTIDE SEQUENCE [LARGE SCALE GENOMIC DNA]</scope>
    <source>
        <strain evidence="7">W106-1 / CGMCC3.15140</strain>
    </source>
</reference>
<sequence>MTAEPSLSGARCLALLSTVGSIVFLPGHTIYTSSLSSYYSLASSSATPLCIVSPQTAQEVSDVLQVLITTANTLEAHEKSVCQFAIRSGGHLGFKGASNIDGGVTIDLRALNSINVNEGRTSTSVGTGATWDAVYDTLDPLGLSINGGRAAGVGVGGLTLGGGISYYSPRYGFTYDSASDFETVVANGSIIWGGMTYHPTSTLEGQIDVFVKLNSAESYDEYASQILIYAYTAVMDMVPVSLIVNEIEYTKPVVNPPVFEPVMSLSRYYSTMRLATMGELARDAGGAQAKGLCQVWATVTFESKPSMLNATYNLWQKGLTDVKSVSGLTWAISLDPLPPAIYAKGPDANSFGLSGRTKSLVVMLLTASFTHVSDQEKIEEVARNLVSSLQEEARKQDAFDPWVYLNYAASWQNPIASFGEASVKDLEDVRKRVDPYGIFTYNVPGGFKIHSSV</sequence>
<dbReference type="OrthoDB" id="2151789at2759"/>
<evidence type="ECO:0000256" key="4">
    <source>
        <dbReference type="ARBA" id="ARBA00023002"/>
    </source>
</evidence>
<feature type="domain" description="FAD-binding PCMH-type" evidence="5">
    <location>
        <begin position="44"/>
        <end position="233"/>
    </location>
</feature>
<dbReference type="EMBL" id="KI912110">
    <property type="protein sequence ID" value="ETS85947.1"/>
    <property type="molecule type" value="Genomic_DNA"/>
</dbReference>
<organism evidence="6 7">
    <name type="scientific">Pestalotiopsis fici (strain W106-1 / CGMCC3.15140)</name>
    <dbReference type="NCBI Taxonomy" id="1229662"/>
    <lineage>
        <taxon>Eukaryota</taxon>
        <taxon>Fungi</taxon>
        <taxon>Dikarya</taxon>
        <taxon>Ascomycota</taxon>
        <taxon>Pezizomycotina</taxon>
        <taxon>Sordariomycetes</taxon>
        <taxon>Xylariomycetidae</taxon>
        <taxon>Amphisphaeriales</taxon>
        <taxon>Sporocadaceae</taxon>
        <taxon>Pestalotiopsis</taxon>
    </lineage>
</organism>
<comment type="similarity">
    <text evidence="1">Belongs to the oxygen-dependent FAD-linked oxidoreductase family.</text>
</comment>
<evidence type="ECO:0000256" key="1">
    <source>
        <dbReference type="ARBA" id="ARBA00005466"/>
    </source>
</evidence>
<dbReference type="InterPro" id="IPR016169">
    <property type="entry name" value="FAD-bd_PCMH_sub2"/>
</dbReference>
<dbReference type="GO" id="GO:0016491">
    <property type="term" value="F:oxidoreductase activity"/>
    <property type="evidence" value="ECO:0007669"/>
    <property type="project" value="UniProtKB-KW"/>
</dbReference>
<keyword evidence="3" id="KW-0274">FAD</keyword>
<dbReference type="OMA" id="YGWTCDS"/>